<reference evidence="2" key="1">
    <citation type="submission" date="2022-11" db="UniProtKB">
        <authorList>
            <consortium name="WormBaseParasite"/>
        </authorList>
    </citation>
    <scope>IDENTIFICATION</scope>
</reference>
<accession>A0AC35FEA6</accession>
<evidence type="ECO:0000313" key="1">
    <source>
        <dbReference type="Proteomes" id="UP000887580"/>
    </source>
</evidence>
<evidence type="ECO:0000313" key="2">
    <source>
        <dbReference type="WBParaSite" id="PS1159_v2.g16684.t1"/>
    </source>
</evidence>
<name>A0AC35FEA6_9BILA</name>
<dbReference type="Proteomes" id="UP000887580">
    <property type="component" value="Unplaced"/>
</dbReference>
<dbReference type="WBParaSite" id="PS1159_v2.g16684.t1">
    <property type="protein sequence ID" value="PS1159_v2.g16684.t1"/>
    <property type="gene ID" value="PS1159_v2.g16684"/>
</dbReference>
<sequence>MLSTYGFNFCLLVILANIFGSVSSNKNPNVNIYPNQPLNTEAYQQAAKYIESSIDTSVNPCDDFYQYSCGKFNGSSANQIANKKMYQDLTEAYNTQNDDDPLPVKQVKQMYKQCLKDKRNWDTAVGNGTLIRIIVEDFMNVTGLTFPLILETNSTLPEWPNRELMSSAIGYLKGFHGIDTLLSSAVEGNIYNPNGHLPYTFNFRFPTLSLDYQIYHKKSWKEKNRAKLQKMIYFLFTRYGKIMDIEINEMDIKKAAKEIVKFEELIANKFHSNAKISMNLMSFDDLNQTYPSFDFTNYITFATINADPKVFDKITKPNYQYNILYPTEFEEIANFVADNFDGKFSSNFFGNYVYYRLLKNYEDYFPSFVSFPKMDDKFLDVKDEDELPIDAFDSDSIKSECYENVAPLKYANLRIYVEKYLSNESDRSRYLSTLKNIVDNIVIGIQSMFDGISWMKAESKERAYNKLKNLVKNYVYPEWIMNDKNLTEYYSEMDEDFMESNYPEMKMLVGRFLRRKNFDQLLLENGTNRNEWTKESLPVVNAWYMPGLNSITIPLSYLQPPNFNPDWPISVMYGAIGAIIGHEIMHGFDYTGVNFGPFGEKVDWLDPDTNEHFENMAQCLIKQYNNICPLNSSFTPHCIDGLLTIKENIADNGGIRAAYRAYHNIIEFQGSDPFLPGMIASQFTHDQLFFLFFAQKGCQPPASPVNLQDVHPPRKYRILGTIRNFPAFQNAFNCPIGSNSAPKEHCNIWISDVNISKEPEKSDILNIPYEHLIKEDDKNYEKYVEAQSFFENSMDLSADPCNNFYEYACGAYENEISFDVVNKQNLELMGAEMDAMRDPDYEGDMLESTAINKTLQFYSTCQDNINTQKAKDDKNIQNGYSSVTEVLHEFEQLTGYKFNWCNMDVSNTKNDSTILAKALAHLSINYNIDTLITIEIHVNPKRDPRFSSNYSLFIDQNTLTFDKSFYASETWKKYTYEILKKNMLQLFKDYTKEAGIECKIGALEYNVENILEFEYFLATNFSADENLRRNFSRKINPKTVGEIGLEFLDWKTLIKEISNISEANFVEESEIENYYLMLAEPEIADENLRRNFSRKINPKTVGEMGLEFLDWKTLIKEISNISEANFVDESEVENYYLILAEPEMLKALCDFLPEIGMDTVVKYLYYRLLLSQKDNIGTDDEKYFLMYRSKVHNYDDEKYFPMYKVQSYGKKRMPKDPFALEFDEETFCAEETVKYFPDANARIFVEALYPTSEERNEFKNETYEEMKKKLVAFQTLKKIKVLLPGTEIDRSQFVMPSGEVNAAYEPEYNSITIPLGILQQPFFDPLWPASINFGLIGVIIGHEITHGFDDEGIQWNGDGILETWMSEASQKSFNEMAECVIEEYANFTAINDSKYSPQNINGEQTQGENIADNGGIHAAFNSYLRWISLNGPDPQLPDPRIFGKLSHDQLFFLSFAQGWCQPPPSDDILYKQILVDPHSPSKFRIFGTIQNFPAFRNAFKCPINSVYAPQKHCSVWVPKN</sequence>
<proteinExistence type="predicted"/>
<protein>
    <submittedName>
        <fullName evidence="2">Uncharacterized protein</fullName>
    </submittedName>
</protein>
<organism evidence="1 2">
    <name type="scientific">Panagrolaimus sp. PS1159</name>
    <dbReference type="NCBI Taxonomy" id="55785"/>
    <lineage>
        <taxon>Eukaryota</taxon>
        <taxon>Metazoa</taxon>
        <taxon>Ecdysozoa</taxon>
        <taxon>Nematoda</taxon>
        <taxon>Chromadorea</taxon>
        <taxon>Rhabditida</taxon>
        <taxon>Tylenchina</taxon>
        <taxon>Panagrolaimomorpha</taxon>
        <taxon>Panagrolaimoidea</taxon>
        <taxon>Panagrolaimidae</taxon>
        <taxon>Panagrolaimus</taxon>
    </lineage>
</organism>